<gene>
    <name evidence="1" type="ORF">SAMN05421872_106331</name>
</gene>
<proteinExistence type="predicted"/>
<dbReference type="AlphaFoldDB" id="A0A1G6T097"/>
<evidence type="ECO:0000313" key="2">
    <source>
        <dbReference type="Proteomes" id="UP000199034"/>
    </source>
</evidence>
<dbReference type="EMBL" id="FMZM01000006">
    <property type="protein sequence ID" value="SDD21785.1"/>
    <property type="molecule type" value="Genomic_DNA"/>
</dbReference>
<dbReference type="Proteomes" id="UP000199034">
    <property type="component" value="Unassembled WGS sequence"/>
</dbReference>
<evidence type="ECO:0000313" key="1">
    <source>
        <dbReference type="EMBL" id="SDD21785.1"/>
    </source>
</evidence>
<organism evidence="1 2">
    <name type="scientific">Nocardioides lianchengensis</name>
    <dbReference type="NCBI Taxonomy" id="1045774"/>
    <lineage>
        <taxon>Bacteria</taxon>
        <taxon>Bacillati</taxon>
        <taxon>Actinomycetota</taxon>
        <taxon>Actinomycetes</taxon>
        <taxon>Propionibacteriales</taxon>
        <taxon>Nocardioidaceae</taxon>
        <taxon>Nocardioides</taxon>
    </lineage>
</organism>
<protein>
    <submittedName>
        <fullName evidence="1">Uncharacterized protein</fullName>
    </submittedName>
</protein>
<sequence>MTTPAKTSDVTAPAAAAYEPVPVLAPFGWLLTLSAALLVVFSTWFIYGHDADGMWAGYRGGMVATAVVLATFALRTRMSPTPAIGVIGLGGALLILFALVYDDTTSIFVTELGGGVLILLGALLVAAGRRES</sequence>
<dbReference type="RefSeq" id="WP_090856558.1">
    <property type="nucleotide sequence ID" value="NZ_FMZM01000006.1"/>
</dbReference>
<dbReference type="OrthoDB" id="3789643at2"/>
<reference evidence="2" key="1">
    <citation type="submission" date="2016-10" db="EMBL/GenBank/DDBJ databases">
        <authorList>
            <person name="Varghese N."/>
            <person name="Submissions S."/>
        </authorList>
    </citation>
    <scope>NUCLEOTIDE SEQUENCE [LARGE SCALE GENOMIC DNA]</scope>
    <source>
        <strain evidence="2">CGMCC 4.6858</strain>
    </source>
</reference>
<keyword evidence="2" id="KW-1185">Reference proteome</keyword>
<accession>A0A1G6T097</accession>
<name>A0A1G6T097_9ACTN</name>